<comment type="caution">
    <text evidence="1">The sequence shown here is derived from an EMBL/GenBank/DDBJ whole genome shotgun (WGS) entry which is preliminary data.</text>
</comment>
<accession>A0ABR4MXD1</accession>
<keyword evidence="2" id="KW-1185">Reference proteome</keyword>
<dbReference type="EMBL" id="JADGIZ020000083">
    <property type="protein sequence ID" value="KAL2911938.1"/>
    <property type="molecule type" value="Genomic_DNA"/>
</dbReference>
<name>A0ABR4MXD1_9FUNG</name>
<dbReference type="InterPro" id="IPR043502">
    <property type="entry name" value="DNA/RNA_pol_sf"/>
</dbReference>
<gene>
    <name evidence="1" type="ORF">HK105_208602</name>
</gene>
<protein>
    <submittedName>
        <fullName evidence="1">Uncharacterized protein</fullName>
    </submittedName>
</protein>
<dbReference type="SUPFAM" id="SSF56672">
    <property type="entry name" value="DNA/RNA polymerases"/>
    <property type="match status" value="1"/>
</dbReference>
<organism evidence="1 2">
    <name type="scientific">Polyrhizophydium stewartii</name>
    <dbReference type="NCBI Taxonomy" id="2732419"/>
    <lineage>
        <taxon>Eukaryota</taxon>
        <taxon>Fungi</taxon>
        <taxon>Fungi incertae sedis</taxon>
        <taxon>Chytridiomycota</taxon>
        <taxon>Chytridiomycota incertae sedis</taxon>
        <taxon>Chytridiomycetes</taxon>
        <taxon>Rhizophydiales</taxon>
        <taxon>Rhizophydiales incertae sedis</taxon>
        <taxon>Polyrhizophydium</taxon>
    </lineage>
</organism>
<evidence type="ECO:0000313" key="1">
    <source>
        <dbReference type="EMBL" id="KAL2911938.1"/>
    </source>
</evidence>
<sequence>MALVARLVAKEVAKVQATGKAGACRATVRAAKRQADPDLLKVAALEQHASPPPSTLAPPAEVPGLTTEAANQEALELADRRVQEMILSPEAQGLDLTTMVRTPTATPAQIKAVAEVINSLSEGERPAPGLTQVDLGARYRAITKCAIALRSLDSTPVEGAPPHLIVGRLVQKWGPSESNALLAAIGTRPTCGCYPAALLMPGLLARALLELQNGEIGFYARKCISTAKLTSRTAPEFRMLVEELRELNVMAQDLPGFEKLAVQQLASELSRGATLIEQDRIKQAREAPNLEAAISLLTDEPQAAGSLKRKCSEPAPSMTNELPIVPALCEDPASCAFAVSVGDLLGVAQIDTGLDINVISPRSFNGQYLKLEWKCEIKICVSNYTRRILAFVSNMHSAQIILGKPWIGEHHVVINLQDRSFTVRAVSSDVIHEWFPYSVAATRSARKSFEKMCKVLQFAAIEMTHTEGIKLVSAEAFHRDLLSYEEAGVMTLDNTQHAALPSNSAAASMAAEVLQVVINGGDVEKLLDKYQHLVFNPKMLDQPLPSDVILPMRILLVEGAKILWLQLPSRLSLEKHQLITEQITKLREQGFIRPSASQYATLVFVMAKQQGLG</sequence>
<proteinExistence type="predicted"/>
<dbReference type="Gene3D" id="3.10.10.10">
    <property type="entry name" value="HIV Type 1 Reverse Transcriptase, subunit A, domain 1"/>
    <property type="match status" value="1"/>
</dbReference>
<dbReference type="Proteomes" id="UP001527925">
    <property type="component" value="Unassembled WGS sequence"/>
</dbReference>
<reference evidence="1 2" key="1">
    <citation type="submission" date="2023-09" db="EMBL/GenBank/DDBJ databases">
        <title>Pangenome analysis of Batrachochytrium dendrobatidis and related Chytrids.</title>
        <authorList>
            <person name="Yacoub M.N."/>
            <person name="Stajich J.E."/>
            <person name="James T.Y."/>
        </authorList>
    </citation>
    <scope>NUCLEOTIDE SEQUENCE [LARGE SCALE GENOMIC DNA]</scope>
    <source>
        <strain evidence="1 2">JEL0888</strain>
    </source>
</reference>
<evidence type="ECO:0000313" key="2">
    <source>
        <dbReference type="Proteomes" id="UP001527925"/>
    </source>
</evidence>